<dbReference type="Gene3D" id="1.20.120.530">
    <property type="entry name" value="GntR ligand-binding domain-like"/>
    <property type="match status" value="1"/>
</dbReference>
<evidence type="ECO:0000259" key="4">
    <source>
        <dbReference type="PROSITE" id="PS50949"/>
    </source>
</evidence>
<dbReference type="Pfam" id="PF07729">
    <property type="entry name" value="FCD"/>
    <property type="match status" value="1"/>
</dbReference>
<dbReference type="EMBL" id="SLZU01000008">
    <property type="protein sequence ID" value="TCS62824.1"/>
    <property type="molecule type" value="Genomic_DNA"/>
</dbReference>
<keyword evidence="2" id="KW-0238">DNA-binding</keyword>
<sequence>MNTFERAVDAPAGSATQQAYERLRSMIVTGYLKPGEKLKIDGLRKRLDIGASPIREALSLLTSDNLVERIDQRGFRTAEVSAANFEEILRLRSVLEELALRESIAHHTEDWEEAAVLSHHRMLRAQRAGSEDFEALHKAFHMTLLANSPSPILLKFCSQLYDLNIRYRYLAGKALSYQKRDVAEEHEGILAAAIAHDADTASARLLDHYRLTGEFLSGLLDNGGLK</sequence>
<dbReference type="RefSeq" id="WP_132245465.1">
    <property type="nucleotide sequence ID" value="NZ_CBDUOC010000115.1"/>
</dbReference>
<protein>
    <submittedName>
        <fullName evidence="5">GntR family transcriptional regulator</fullName>
    </submittedName>
</protein>
<proteinExistence type="predicted"/>
<name>A0A4R3JB43_9RHOB</name>
<comment type="caution">
    <text evidence="5">The sequence shown here is derived from an EMBL/GenBank/DDBJ whole genome shotgun (WGS) entry which is preliminary data.</text>
</comment>
<dbReference type="InterPro" id="IPR000524">
    <property type="entry name" value="Tscrpt_reg_HTH_GntR"/>
</dbReference>
<evidence type="ECO:0000313" key="5">
    <source>
        <dbReference type="EMBL" id="TCS62824.1"/>
    </source>
</evidence>
<reference evidence="5 6" key="1">
    <citation type="submission" date="2019-03" db="EMBL/GenBank/DDBJ databases">
        <title>Genomic Encyclopedia of Type Strains, Phase IV (KMG-IV): sequencing the most valuable type-strain genomes for metagenomic binning, comparative biology and taxonomic classification.</title>
        <authorList>
            <person name="Goeker M."/>
        </authorList>
    </citation>
    <scope>NUCLEOTIDE SEQUENCE [LARGE SCALE GENOMIC DNA]</scope>
    <source>
        <strain evidence="5 6">DSM 104836</strain>
    </source>
</reference>
<gene>
    <name evidence="5" type="ORF">EDD52_108119</name>
</gene>
<dbReference type="GO" id="GO:0003700">
    <property type="term" value="F:DNA-binding transcription factor activity"/>
    <property type="evidence" value="ECO:0007669"/>
    <property type="project" value="InterPro"/>
</dbReference>
<evidence type="ECO:0000256" key="3">
    <source>
        <dbReference type="ARBA" id="ARBA00023163"/>
    </source>
</evidence>
<organism evidence="5 6">
    <name type="scientific">Primorskyibacter sedentarius</name>
    <dbReference type="NCBI Taxonomy" id="745311"/>
    <lineage>
        <taxon>Bacteria</taxon>
        <taxon>Pseudomonadati</taxon>
        <taxon>Pseudomonadota</taxon>
        <taxon>Alphaproteobacteria</taxon>
        <taxon>Rhodobacterales</taxon>
        <taxon>Roseobacteraceae</taxon>
        <taxon>Primorskyibacter</taxon>
    </lineage>
</organism>
<dbReference type="Proteomes" id="UP000295696">
    <property type="component" value="Unassembled WGS sequence"/>
</dbReference>
<dbReference type="SMART" id="SM00895">
    <property type="entry name" value="FCD"/>
    <property type="match status" value="1"/>
</dbReference>
<evidence type="ECO:0000256" key="1">
    <source>
        <dbReference type="ARBA" id="ARBA00023015"/>
    </source>
</evidence>
<keyword evidence="3" id="KW-0804">Transcription</keyword>
<evidence type="ECO:0000256" key="2">
    <source>
        <dbReference type="ARBA" id="ARBA00023125"/>
    </source>
</evidence>
<keyword evidence="6" id="KW-1185">Reference proteome</keyword>
<dbReference type="PANTHER" id="PTHR43537">
    <property type="entry name" value="TRANSCRIPTIONAL REGULATOR, GNTR FAMILY"/>
    <property type="match status" value="1"/>
</dbReference>
<dbReference type="InterPro" id="IPR011711">
    <property type="entry name" value="GntR_C"/>
</dbReference>
<accession>A0A4R3JB43</accession>
<dbReference type="SUPFAM" id="SSF46785">
    <property type="entry name" value="Winged helix' DNA-binding domain"/>
    <property type="match status" value="1"/>
</dbReference>
<dbReference type="PROSITE" id="PS50949">
    <property type="entry name" value="HTH_GNTR"/>
    <property type="match status" value="1"/>
</dbReference>
<keyword evidence="1" id="KW-0805">Transcription regulation</keyword>
<evidence type="ECO:0000313" key="6">
    <source>
        <dbReference type="Proteomes" id="UP000295696"/>
    </source>
</evidence>
<dbReference type="GO" id="GO:0003677">
    <property type="term" value="F:DNA binding"/>
    <property type="evidence" value="ECO:0007669"/>
    <property type="project" value="UniProtKB-KW"/>
</dbReference>
<dbReference type="OrthoDB" id="8638122at2"/>
<dbReference type="AlphaFoldDB" id="A0A4R3JB43"/>
<dbReference type="PANTHER" id="PTHR43537:SF20">
    <property type="entry name" value="HTH-TYPE TRANSCRIPTIONAL REPRESSOR GLAR"/>
    <property type="match status" value="1"/>
</dbReference>
<feature type="domain" description="HTH gntR-type" evidence="4">
    <location>
        <begin position="13"/>
        <end position="80"/>
    </location>
</feature>
<dbReference type="InterPro" id="IPR036388">
    <property type="entry name" value="WH-like_DNA-bd_sf"/>
</dbReference>
<dbReference type="InterPro" id="IPR008920">
    <property type="entry name" value="TF_FadR/GntR_C"/>
</dbReference>
<dbReference type="Pfam" id="PF00392">
    <property type="entry name" value="GntR"/>
    <property type="match status" value="1"/>
</dbReference>
<dbReference type="InterPro" id="IPR036390">
    <property type="entry name" value="WH_DNA-bd_sf"/>
</dbReference>
<dbReference type="SUPFAM" id="SSF48008">
    <property type="entry name" value="GntR ligand-binding domain-like"/>
    <property type="match status" value="1"/>
</dbReference>
<dbReference type="SMART" id="SM00345">
    <property type="entry name" value="HTH_GNTR"/>
    <property type="match status" value="1"/>
</dbReference>
<dbReference type="Gene3D" id="1.10.10.10">
    <property type="entry name" value="Winged helix-like DNA-binding domain superfamily/Winged helix DNA-binding domain"/>
    <property type="match status" value="1"/>
</dbReference>